<evidence type="ECO:0000313" key="4">
    <source>
        <dbReference type="Proteomes" id="UP001151760"/>
    </source>
</evidence>
<dbReference type="CDD" id="cd09272">
    <property type="entry name" value="RNase_HI_RT_Ty1"/>
    <property type="match status" value="1"/>
</dbReference>
<dbReference type="Proteomes" id="UP001151760">
    <property type="component" value="Unassembled WGS sequence"/>
</dbReference>
<reference evidence="3" key="1">
    <citation type="journal article" date="2022" name="Int. J. Mol. Sci.">
        <title>Draft Genome of Tanacetum Coccineum: Genomic Comparison of Closely Related Tanacetum-Family Plants.</title>
        <authorList>
            <person name="Yamashiro T."/>
            <person name="Shiraishi A."/>
            <person name="Nakayama K."/>
            <person name="Satake H."/>
        </authorList>
    </citation>
    <scope>NUCLEOTIDE SEQUENCE</scope>
</reference>
<evidence type="ECO:0000259" key="2">
    <source>
        <dbReference type="Pfam" id="PF07727"/>
    </source>
</evidence>
<accession>A0ABQ5BYP3</accession>
<proteinExistence type="predicted"/>
<feature type="compositionally biased region" description="Polar residues" evidence="1">
    <location>
        <begin position="430"/>
        <end position="443"/>
    </location>
</feature>
<comment type="caution">
    <text evidence="3">The sequence shown here is derived from an EMBL/GenBank/DDBJ whole genome shotgun (WGS) entry which is preliminary data.</text>
</comment>
<protein>
    <submittedName>
        <fullName evidence="3">Retrovirus-related pol polyprotein from transposon TNT 1-94</fullName>
    </submittedName>
</protein>
<feature type="region of interest" description="Disordered" evidence="1">
    <location>
        <begin position="416"/>
        <end position="443"/>
    </location>
</feature>
<feature type="region of interest" description="Disordered" evidence="1">
    <location>
        <begin position="254"/>
        <end position="295"/>
    </location>
</feature>
<dbReference type="PANTHER" id="PTHR11439:SF442">
    <property type="entry name" value="CYSTEINE-RICH RLK (RECEPTOR-LIKE PROTEIN KINASE) 8"/>
    <property type="match status" value="1"/>
</dbReference>
<evidence type="ECO:0000313" key="3">
    <source>
        <dbReference type="EMBL" id="GJT17949.1"/>
    </source>
</evidence>
<dbReference type="EMBL" id="BQNB010013600">
    <property type="protein sequence ID" value="GJT17949.1"/>
    <property type="molecule type" value="Genomic_DNA"/>
</dbReference>
<evidence type="ECO:0000256" key="1">
    <source>
        <dbReference type="SAM" id="MobiDB-lite"/>
    </source>
</evidence>
<gene>
    <name evidence="3" type="ORF">Tco_0876655</name>
</gene>
<keyword evidence="4" id="KW-1185">Reference proteome</keyword>
<dbReference type="PANTHER" id="PTHR11439">
    <property type="entry name" value="GAG-POL-RELATED RETROTRANSPOSON"/>
    <property type="match status" value="1"/>
</dbReference>
<feature type="compositionally biased region" description="Acidic residues" evidence="1">
    <location>
        <begin position="560"/>
        <end position="573"/>
    </location>
</feature>
<dbReference type="InterPro" id="IPR013103">
    <property type="entry name" value="RVT_2"/>
</dbReference>
<name>A0ABQ5BYP3_9ASTR</name>
<dbReference type="Pfam" id="PF07727">
    <property type="entry name" value="RVT_2"/>
    <property type="match status" value="1"/>
</dbReference>
<feature type="domain" description="Reverse transcriptase Ty1/copia-type" evidence="2">
    <location>
        <begin position="5"/>
        <end position="65"/>
    </location>
</feature>
<feature type="compositionally biased region" description="Polar residues" evidence="1">
    <location>
        <begin position="540"/>
        <end position="559"/>
    </location>
</feature>
<feature type="region of interest" description="Disordered" evidence="1">
    <location>
        <begin position="515"/>
        <end position="608"/>
    </location>
</feature>
<organism evidence="3 4">
    <name type="scientific">Tanacetum coccineum</name>
    <dbReference type="NCBI Taxonomy" id="301880"/>
    <lineage>
        <taxon>Eukaryota</taxon>
        <taxon>Viridiplantae</taxon>
        <taxon>Streptophyta</taxon>
        <taxon>Embryophyta</taxon>
        <taxon>Tracheophyta</taxon>
        <taxon>Spermatophyta</taxon>
        <taxon>Magnoliopsida</taxon>
        <taxon>eudicotyledons</taxon>
        <taxon>Gunneridae</taxon>
        <taxon>Pentapetalae</taxon>
        <taxon>asterids</taxon>
        <taxon>campanulids</taxon>
        <taxon>Asterales</taxon>
        <taxon>Asteraceae</taxon>
        <taxon>Asteroideae</taxon>
        <taxon>Anthemideae</taxon>
        <taxon>Anthemidinae</taxon>
        <taxon>Tanacetum</taxon>
    </lineage>
</organism>
<reference evidence="3" key="2">
    <citation type="submission" date="2022-01" db="EMBL/GenBank/DDBJ databases">
        <authorList>
            <person name="Yamashiro T."/>
            <person name="Shiraishi A."/>
            <person name="Satake H."/>
            <person name="Nakayama K."/>
        </authorList>
    </citation>
    <scope>NUCLEOTIDE SEQUENCE</scope>
</reference>
<sequence length="608" mass="67809">MVVTHIFKEMSSKFQMSMMGQMSFFLGLQVSQSPGGIFINQAKYALETLKKYGMDLSDPVDTPMVDRLKLDEGLMGITVDQTRYRGMISGEAYQKDFEAIKRVFRYLKGTINMGLWYPKDNAMSLTAYADADHAGCQDSRRSTSGSAQFLGDRLVSWSSKKQRSTAISTTEAEYIAIAIALCCNNVQHSRSKHIDIRHHFIKEQVENRVVELYLSVGNGTINLQTSSPKHYQENDLAEGNSILAQPVLDSKGLTRQADMGRVYSRDPDPFLTQSKPQSQSEEPKEESDSSPHLMGRSSTLEMIDILGKSQVCPSGRALRRVTIRGPVSESTSNCHEVVGQGTKGVVTEEQVGLIPLIALVKEEKELLNEQETVAPKMQVKEPMYVSPDWIQTLENYSCLLLDPNPEHMNAIPRLQLPTQEKSKVREESDSTIPDPSHQTVTSTPPVIAPFIDVSSSKPSLLNKNLLMALLKVLEGHTADLSRKTLCCLAQCQLDRVDLEEEFDLRVVYSVNDKTGNKVKDHREDDSDDDEDDDDDEGPSAGSNQDLITNQNSEQSSDDISMQDEGNDSDMEDTDNAHIPKVSTTTWFKPIPESERPATPEPEWTIPPI</sequence>
<feature type="compositionally biased region" description="Basic and acidic residues" evidence="1">
    <location>
        <begin position="515"/>
        <end position="524"/>
    </location>
</feature>
<feature type="compositionally biased region" description="Acidic residues" evidence="1">
    <location>
        <begin position="525"/>
        <end position="537"/>
    </location>
</feature>